<reference evidence="2" key="1">
    <citation type="journal article" date="2019" name="Int. J. Syst. Evol. Microbiol.">
        <title>The Global Catalogue of Microorganisms (GCM) 10K type strain sequencing project: providing services to taxonomists for standard genome sequencing and annotation.</title>
        <authorList>
            <consortium name="The Broad Institute Genomics Platform"/>
            <consortium name="The Broad Institute Genome Sequencing Center for Infectious Disease"/>
            <person name="Wu L."/>
            <person name="Ma J."/>
        </authorList>
    </citation>
    <scope>NUCLEOTIDE SEQUENCE [LARGE SCALE GENOMIC DNA]</scope>
    <source>
        <strain evidence="2">JCM 3106</strain>
    </source>
</reference>
<proteinExistence type="predicted"/>
<keyword evidence="2" id="KW-1185">Reference proteome</keyword>
<protein>
    <submittedName>
        <fullName evidence="1">Uncharacterized protein</fullName>
    </submittedName>
</protein>
<dbReference type="Proteomes" id="UP001499930">
    <property type="component" value="Unassembled WGS sequence"/>
</dbReference>
<evidence type="ECO:0000313" key="2">
    <source>
        <dbReference type="Proteomes" id="UP001499930"/>
    </source>
</evidence>
<accession>A0ABP6LBY6</accession>
<dbReference type="EMBL" id="BAAAWD010000028">
    <property type="protein sequence ID" value="GAA3037983.1"/>
    <property type="molecule type" value="Genomic_DNA"/>
</dbReference>
<gene>
    <name evidence="1" type="ORF">GCM10017559_77440</name>
</gene>
<evidence type="ECO:0000313" key="1">
    <source>
        <dbReference type="EMBL" id="GAA3037983.1"/>
    </source>
</evidence>
<sequence>MRRAEARLRGAQFDPRLHRLPGNVAGRFLESLAVSISEVFGGRSCSPCWCPLAAFIKDPAARRAPGTPPSRGAAGPALD</sequence>
<comment type="caution">
    <text evidence="1">The sequence shown here is derived from an EMBL/GenBank/DDBJ whole genome shotgun (WGS) entry which is preliminary data.</text>
</comment>
<name>A0ABP6LBY6_9ACTN</name>
<organism evidence="1 2">
    <name type="scientific">Streptosporangium longisporum</name>
    <dbReference type="NCBI Taxonomy" id="46187"/>
    <lineage>
        <taxon>Bacteria</taxon>
        <taxon>Bacillati</taxon>
        <taxon>Actinomycetota</taxon>
        <taxon>Actinomycetes</taxon>
        <taxon>Streptosporangiales</taxon>
        <taxon>Streptosporangiaceae</taxon>
        <taxon>Streptosporangium</taxon>
    </lineage>
</organism>